<evidence type="ECO:0000313" key="1">
    <source>
        <dbReference type="EMBL" id="QAA22469.1"/>
    </source>
</evidence>
<protein>
    <submittedName>
        <fullName evidence="1">Uncharacterized protein</fullName>
    </submittedName>
</protein>
<sequence length="79" mass="9419">MNQRILNDVKNIVHKVNNMMSSFPEPYRRKVIIYMTLNENKYLSLMFLTNVINAALKQENMQPVRYAQVQYLNGQRGRK</sequence>
<dbReference type="Proteomes" id="UP000285882">
    <property type="component" value="Chromosome"/>
</dbReference>
<reference evidence="1 2" key="1">
    <citation type="submission" date="2018-01" db="EMBL/GenBank/DDBJ databases">
        <title>Complete genome sequencing of Sporolactobacillus terrae DLG3.</title>
        <authorList>
            <person name="Nam Y.-D."/>
            <person name="Kang J."/>
            <person name="Chung W.-H."/>
        </authorList>
    </citation>
    <scope>NUCLEOTIDE SEQUENCE [LARGE SCALE GENOMIC DNA]</scope>
    <source>
        <strain evidence="1 2">DLG3</strain>
    </source>
</reference>
<name>A0ABX5Q765_9BACL</name>
<proteinExistence type="predicted"/>
<evidence type="ECO:0000313" key="2">
    <source>
        <dbReference type="Proteomes" id="UP000285882"/>
    </source>
</evidence>
<gene>
    <name evidence="1" type="ORF">C0674_07435</name>
</gene>
<dbReference type="EMBL" id="CP025688">
    <property type="protein sequence ID" value="QAA22469.1"/>
    <property type="molecule type" value="Genomic_DNA"/>
</dbReference>
<keyword evidence="2" id="KW-1185">Reference proteome</keyword>
<accession>A0ABX5Q765</accession>
<organism evidence="1 2">
    <name type="scientific">Sporolactobacillus terrae</name>
    <dbReference type="NCBI Taxonomy" id="269673"/>
    <lineage>
        <taxon>Bacteria</taxon>
        <taxon>Bacillati</taxon>
        <taxon>Bacillota</taxon>
        <taxon>Bacilli</taxon>
        <taxon>Bacillales</taxon>
        <taxon>Sporolactobacillaceae</taxon>
        <taxon>Sporolactobacillus</taxon>
    </lineage>
</organism>
<dbReference type="RefSeq" id="WP_128166669.1">
    <property type="nucleotide sequence ID" value="NZ_CP025688.1"/>
</dbReference>